<reference evidence="3" key="1">
    <citation type="journal article" date="2019" name="Int. J. Syst. Evol. Microbiol.">
        <title>The Global Catalogue of Microorganisms (GCM) 10K type strain sequencing project: providing services to taxonomists for standard genome sequencing and annotation.</title>
        <authorList>
            <consortium name="The Broad Institute Genomics Platform"/>
            <consortium name="The Broad Institute Genome Sequencing Center for Infectious Disease"/>
            <person name="Wu L."/>
            <person name="Ma J."/>
        </authorList>
    </citation>
    <scope>NUCLEOTIDE SEQUENCE [LARGE SCALE GENOMIC DNA]</scope>
    <source>
        <strain evidence="3">KCTC 52644</strain>
    </source>
</reference>
<feature type="signal peptide" evidence="1">
    <location>
        <begin position="1"/>
        <end position="21"/>
    </location>
</feature>
<dbReference type="Proteomes" id="UP001597549">
    <property type="component" value="Unassembled WGS sequence"/>
</dbReference>
<feature type="chain" id="PRO_5046048066" evidence="1">
    <location>
        <begin position="22"/>
        <end position="165"/>
    </location>
</feature>
<keyword evidence="1" id="KW-0732">Signal</keyword>
<sequence>MKRILSIIMLFAAVQMSNAQAFQGKGDTKFQVGLNMQDGATGITSTVDFGLGENMSFGFVATYLLGANDIDGVKAKFEDRADLKVRFNANIGNVLGLDPKMDVYPGLHLGTRNFGAHLGARYFFTDGFGLYVEGSAPLARYDSEVRGFEHYNNQFVLQIGASFNL</sequence>
<evidence type="ECO:0000313" key="3">
    <source>
        <dbReference type="Proteomes" id="UP001597549"/>
    </source>
</evidence>
<comment type="caution">
    <text evidence="2">The sequence shown here is derived from an EMBL/GenBank/DDBJ whole genome shotgun (WGS) entry which is preliminary data.</text>
</comment>
<evidence type="ECO:0000313" key="2">
    <source>
        <dbReference type="EMBL" id="MFD2908488.1"/>
    </source>
</evidence>
<organism evidence="2 3">
    <name type="scientific">Flavobacterium ardleyense</name>
    <dbReference type="NCBI Taxonomy" id="2038737"/>
    <lineage>
        <taxon>Bacteria</taxon>
        <taxon>Pseudomonadati</taxon>
        <taxon>Bacteroidota</taxon>
        <taxon>Flavobacteriia</taxon>
        <taxon>Flavobacteriales</taxon>
        <taxon>Flavobacteriaceae</taxon>
        <taxon>Flavobacterium</taxon>
    </lineage>
</organism>
<accession>A0ABW5Z6Z1</accession>
<protein>
    <submittedName>
        <fullName evidence="2">DUF6646 family protein</fullName>
    </submittedName>
</protein>
<name>A0ABW5Z6Z1_9FLAO</name>
<dbReference type="InterPro" id="IPR046588">
    <property type="entry name" value="DUF6646"/>
</dbReference>
<dbReference type="Pfam" id="PF20351">
    <property type="entry name" value="DUF6646"/>
    <property type="match status" value="1"/>
</dbReference>
<dbReference type="EMBL" id="JBHUOL010000012">
    <property type="protein sequence ID" value="MFD2908488.1"/>
    <property type="molecule type" value="Genomic_DNA"/>
</dbReference>
<gene>
    <name evidence="2" type="ORF">ACFSX9_07040</name>
</gene>
<evidence type="ECO:0000256" key="1">
    <source>
        <dbReference type="SAM" id="SignalP"/>
    </source>
</evidence>
<keyword evidence="3" id="KW-1185">Reference proteome</keyword>
<dbReference type="RefSeq" id="WP_379806058.1">
    <property type="nucleotide sequence ID" value="NZ_JBHUOL010000012.1"/>
</dbReference>
<proteinExistence type="predicted"/>